<gene>
    <name evidence="1" type="ORF">NTEN_LOCUS18622</name>
</gene>
<protein>
    <submittedName>
        <fullName evidence="1">Uncharacterized protein</fullName>
    </submittedName>
</protein>
<reference evidence="1 2" key="1">
    <citation type="submission" date="2020-02" db="EMBL/GenBank/DDBJ databases">
        <authorList>
            <person name="Ferguson B K."/>
        </authorList>
    </citation>
    <scope>NUCLEOTIDE SEQUENCE [LARGE SCALE GENOMIC DNA]</scope>
</reference>
<dbReference type="EMBL" id="CADCXU010027285">
    <property type="protein sequence ID" value="CAB0014129.1"/>
    <property type="molecule type" value="Genomic_DNA"/>
</dbReference>
<name>A0A6H5HE79_9HEMI</name>
<evidence type="ECO:0000313" key="2">
    <source>
        <dbReference type="Proteomes" id="UP000479000"/>
    </source>
</evidence>
<accession>A0A6H5HE79</accession>
<sequence>MEQLQAIIVAPFLRLHGERAICVFFHATSFGTSPGLLVREKTPILKAAVLGEWKMPVEASIGFRRIRISNANICCTDECESAR</sequence>
<evidence type="ECO:0000313" key="1">
    <source>
        <dbReference type="EMBL" id="CAB0014129.1"/>
    </source>
</evidence>
<dbReference type="AlphaFoldDB" id="A0A6H5HE79"/>
<organism evidence="1 2">
    <name type="scientific">Nesidiocoris tenuis</name>
    <dbReference type="NCBI Taxonomy" id="355587"/>
    <lineage>
        <taxon>Eukaryota</taxon>
        <taxon>Metazoa</taxon>
        <taxon>Ecdysozoa</taxon>
        <taxon>Arthropoda</taxon>
        <taxon>Hexapoda</taxon>
        <taxon>Insecta</taxon>
        <taxon>Pterygota</taxon>
        <taxon>Neoptera</taxon>
        <taxon>Paraneoptera</taxon>
        <taxon>Hemiptera</taxon>
        <taxon>Heteroptera</taxon>
        <taxon>Panheteroptera</taxon>
        <taxon>Cimicomorpha</taxon>
        <taxon>Miridae</taxon>
        <taxon>Dicyphina</taxon>
        <taxon>Nesidiocoris</taxon>
    </lineage>
</organism>
<keyword evidence="2" id="KW-1185">Reference proteome</keyword>
<dbReference type="Proteomes" id="UP000479000">
    <property type="component" value="Unassembled WGS sequence"/>
</dbReference>
<proteinExistence type="predicted"/>